<dbReference type="EMBL" id="JAACXV010014308">
    <property type="protein sequence ID" value="KAF7268684.1"/>
    <property type="molecule type" value="Genomic_DNA"/>
</dbReference>
<organism evidence="2 3">
    <name type="scientific">Rhynchophorus ferrugineus</name>
    <name type="common">Red palm weevil</name>
    <name type="synonym">Curculio ferrugineus</name>
    <dbReference type="NCBI Taxonomy" id="354439"/>
    <lineage>
        <taxon>Eukaryota</taxon>
        <taxon>Metazoa</taxon>
        <taxon>Ecdysozoa</taxon>
        <taxon>Arthropoda</taxon>
        <taxon>Hexapoda</taxon>
        <taxon>Insecta</taxon>
        <taxon>Pterygota</taxon>
        <taxon>Neoptera</taxon>
        <taxon>Endopterygota</taxon>
        <taxon>Coleoptera</taxon>
        <taxon>Polyphaga</taxon>
        <taxon>Cucujiformia</taxon>
        <taxon>Curculionidae</taxon>
        <taxon>Dryophthorinae</taxon>
        <taxon>Rhynchophorus</taxon>
    </lineage>
</organism>
<reference evidence="2" key="1">
    <citation type="submission" date="2020-08" db="EMBL/GenBank/DDBJ databases">
        <title>Genome sequencing and assembly of the red palm weevil Rhynchophorus ferrugineus.</title>
        <authorList>
            <person name="Dias G.B."/>
            <person name="Bergman C.M."/>
            <person name="Manee M."/>
        </authorList>
    </citation>
    <scope>NUCLEOTIDE SEQUENCE</scope>
    <source>
        <strain evidence="2">AA-2017</strain>
        <tissue evidence="2">Whole larva</tissue>
    </source>
</reference>
<evidence type="ECO:0000313" key="2">
    <source>
        <dbReference type="EMBL" id="KAF7268684.1"/>
    </source>
</evidence>
<feature type="region of interest" description="Disordered" evidence="1">
    <location>
        <begin position="1"/>
        <end position="51"/>
    </location>
</feature>
<proteinExistence type="predicted"/>
<dbReference type="Proteomes" id="UP000625711">
    <property type="component" value="Unassembled WGS sequence"/>
</dbReference>
<accession>A0A834HWT4</accession>
<feature type="compositionally biased region" description="Pro residues" evidence="1">
    <location>
        <begin position="76"/>
        <end position="89"/>
    </location>
</feature>
<name>A0A834HWT4_RHYFE</name>
<gene>
    <name evidence="2" type="ORF">GWI33_018224</name>
</gene>
<protein>
    <submittedName>
        <fullName evidence="2">Uncharacterized protein</fullName>
    </submittedName>
</protein>
<sequence length="102" mass="11128">MQRRHRPTKPPPSPPHYSTHTDRPSAPSPSTRQSPYRFAHIRAGATSDLAPIPIVSCPSRPPGDIFNLCIASPPARSSPPPSPPHPPGPYIRRRIANDSLMT</sequence>
<feature type="region of interest" description="Disordered" evidence="1">
    <location>
        <begin position="70"/>
        <end position="102"/>
    </location>
</feature>
<dbReference type="AlphaFoldDB" id="A0A834HWT4"/>
<comment type="caution">
    <text evidence="2">The sequence shown here is derived from an EMBL/GenBank/DDBJ whole genome shotgun (WGS) entry which is preliminary data.</text>
</comment>
<keyword evidence="3" id="KW-1185">Reference proteome</keyword>
<evidence type="ECO:0000313" key="3">
    <source>
        <dbReference type="Proteomes" id="UP000625711"/>
    </source>
</evidence>
<evidence type="ECO:0000256" key="1">
    <source>
        <dbReference type="SAM" id="MobiDB-lite"/>
    </source>
</evidence>